<evidence type="ECO:0000259" key="11">
    <source>
        <dbReference type="SMART" id="SM00560"/>
    </source>
</evidence>
<dbReference type="GO" id="GO:0005576">
    <property type="term" value="C:extracellular region"/>
    <property type="evidence" value="ECO:0007669"/>
    <property type="project" value="UniProtKB-SubCell"/>
</dbReference>
<keyword evidence="5" id="KW-0732">Signal</keyword>
<gene>
    <name evidence="12" type="ORF">FKY71_11265</name>
</gene>
<dbReference type="GO" id="GO:0009279">
    <property type="term" value="C:cell outer membrane"/>
    <property type="evidence" value="ECO:0007669"/>
    <property type="project" value="UniProtKB-SubCell"/>
</dbReference>
<dbReference type="PANTHER" id="PTHR11319">
    <property type="entry name" value="G PROTEIN-COUPLED RECEPTOR-RELATED"/>
    <property type="match status" value="1"/>
</dbReference>
<dbReference type="InterPro" id="IPR026444">
    <property type="entry name" value="Secre_tail"/>
</dbReference>
<evidence type="ECO:0000256" key="3">
    <source>
        <dbReference type="ARBA" id="ARBA00004613"/>
    </source>
</evidence>
<keyword evidence="8" id="KW-0998">Cell outer membrane</keyword>
<dbReference type="NCBIfam" id="TIGR04183">
    <property type="entry name" value="Por_Secre_tail"/>
    <property type="match status" value="1"/>
</dbReference>
<dbReference type="SUPFAM" id="SSF51126">
    <property type="entry name" value="Pectin lyase-like"/>
    <property type="match status" value="4"/>
</dbReference>
<evidence type="ECO:0000256" key="7">
    <source>
        <dbReference type="ARBA" id="ARBA00023157"/>
    </source>
</evidence>
<dbReference type="InterPro" id="IPR006558">
    <property type="entry name" value="LamG-like"/>
</dbReference>
<evidence type="ECO:0000313" key="13">
    <source>
        <dbReference type="Proteomes" id="UP000315400"/>
    </source>
</evidence>
<dbReference type="InterPro" id="IPR011050">
    <property type="entry name" value="Pectin_lyase_fold/virulence"/>
</dbReference>
<evidence type="ECO:0000256" key="5">
    <source>
        <dbReference type="ARBA" id="ARBA00022729"/>
    </source>
</evidence>
<evidence type="ECO:0000256" key="9">
    <source>
        <dbReference type="SAM" id="MobiDB-lite"/>
    </source>
</evidence>
<dbReference type="Pfam" id="PF18962">
    <property type="entry name" value="Por_Secre_tail"/>
    <property type="match status" value="1"/>
</dbReference>
<name>A0A540VQ86_9GAMM</name>
<feature type="compositionally biased region" description="Polar residues" evidence="9">
    <location>
        <begin position="881"/>
        <end position="893"/>
    </location>
</feature>
<feature type="region of interest" description="Disordered" evidence="9">
    <location>
        <begin position="837"/>
        <end position="893"/>
    </location>
</feature>
<dbReference type="Gene3D" id="2.60.120.200">
    <property type="match status" value="1"/>
</dbReference>
<sequence length="2575" mass="260279">MMSVCNVSMCQSAAGLLPPPVAPTLVYPAFMSCSHRLLSGYMWDPLRVQIRWRALLVVVLLVGWGTAASLTHAQIYVDAEANAGGDGASWSTAYTDLQDALSDAGSTDEIWIAEGTYTPSRPLDAGDARTATFEITGAQDGLQIYGGFAGTETTRSERDPAANETILSGDIGTIGNASDNAYHVLVFNGGNSVGASVSANLTTGTVLDGMTVTGGNANGNGSSSSGGGLYCDGAGTGNACSPALTGLTFTGNAAEYGGAIYNNGGLGESSPQITNVVFTGNTAVQQGGAIFNNARNGGTSSPQITSSTFTGNAASFDGGAIYNDGSDGGTSSPQVTNTILWGNDAFIMGDEIYNDAATLTLAHTLIEGGLAGISENNGSSTTDGGSNLDADPLFVDANTPAGEDGIPGTADDGLRFELGSPVLNAGDNSAIPAGITTDLIGEDRIQGGTVSLGAYERGNFTEGPLFFVNGSASGGDGSSFANGLSDLQYALDVATGSDVILIAAGTYLPSRELSAGDARTATFEVTGEQDGLRIYGGWSGSETFSDVSEVEAALDSRDLVAHETILSGDLNGDDETGGDNSENAYRVLVLNGGDAIGGNVSANITPGTVLDGLTITGGNANSNSFPNNAGGGLFCDGAGSGNACSPSLSGLTFTGNIATDGGAISNNARNGGTSSPQITSSTFTGNAAPYGGAISNNARNGGTSSPVVTNATFTGNAAEYGGAIFNDARNGGSTSSPQITNATFTGNTAGNAGGAIYNRAFSGTSSPQITNVVFTGNTAGFFGGGAIYNYGTFGTSSPQITNTILWGNDAPDGNEIYNGDATPTLAHTLIEGGLAGISENSGSSTTDGGSNLDADPLFVDANTPAGEDGIPGTADDGLRLQGSSPALNAGNNSAIPAGIDTDLLGEARIQDGTVSLGAYEQEVIVARLRLMSHSTVEISTTELVNLGGAGVTGATVDLGLPAGVSATAISGDGSVSESTWTVDVPAQSTATVRVAYERDASAAPGLLDLTATLDTDSYTIDGGAKDATQSDDATADWALLEAPYGSGTALAFDGSADYLRMDGSAEDVDLVGASFTVEAWIQVDDLTGDNPILGHGDSSPGDSSPGDSSSGTNQVLYLTTRGTTLHMGFFNNDLGGSASLEEGRWHHAAFVYDAANGEQRIYLDGALDGTRSANAFAGGQSDPLQIGRWGGSRYLDGALDELRIWTEARTEADIQETMHQTLPTDTPELVASYRFDAAQTSQRLDDSHSGATAYDLTGGRDAAFTGDPQWTASGAPLGQESVVVAPATEGTIGTNGQALTATVTSTTGRFTLYRYGDATAEVFDGDALPGGKTQRTNLVWGAVPGNADASNTAAADLTLSYGDVTVPNPGAVGLARRPGPAQPWTARAEEPASETFTITGQATPQEVALYDNEGIILYVDAEASGGGTGTSWTDAFTDLQEALDAAFNRDVILIAAGTYLPSRELSAGDARSATFEVTGAQDGLKIYGGWSGSETFADVSEVEAALDSRDFSAHETTLSGDIGTTGNASDNAYHVLVFNGGNAVGADTATNLTTGTVLDGVTVTGGHANGNFPNNAGGGLFCDGLGAGNACSPSLSGLTFTGNIATAGGAMVNWGGDGGESSPQITNVVFTGNTAGNAGGAIYNVGRNGTSSPVVTNATFTGNTAGNFGGGAINNNGSDGGTSSPQVTNTILWGNDAPDGNEIYNGDATPTLAHTLIEGGLAGISENSGSSTTDGGSNLDADPLFVDANTPAGEDGIPGTADDGLRFELGSPVLNAGDNSAIPAGITTDLIGEDRIQGGTVSLGAYERGNFPPLYVDAGATGVGDGSSWTDAFVHLQDALGAATGSDQIWIAAGTYYPDVGAGVTGDDRDTSFRVTGDQDGLQIYGGFAGTETALTERDLTAGHETILSGDIDQNGAASGNSYHVLVFDGGTQGPDVAANVTPVTVLDGVTVTGGQADGSYLNDGNKGGGLYCDGAGSGNECSPQIRNAVFTGNAAGGPNGGSGGAMYNMGGSGGRSSPVITNVTFIGNVSDGGGAIYNDGFSGVSSPVITNATFTGNVARDRFSGIGGAIYNMGASGVSSPQITNATFIGNVAYDAGAIYSNDLSGGTSRPQITNTMLWGNTARFGDIDEIGSTGAAPQYRHSLVQDVDLTSQGLGNLDGTTSSSDPLFADTGNLSGPDGVVGTADDGLRLSPGSPALDGGTNAPFEAGGVAESITTDRAGAARVQEGTVDLGAYEGAAGRTSATEPVASDGQVDFPGTGVTVAFTGVSGSGTVTVQTNAASPTDPGGLDPAFLTEYRLAITVTGDLTFGSSTEIRVDLSGFGDVPDPNEAVIYRRATIGAGTFSPLPTTYDSATNELVATTGTFSEFVVYNDPTPIPVELATFSGAITEAAGREAVTLRWETLSETNNAGFEVQRVSGSAGEQTALETTWQTIARLGGAGTTDQPQSYRFEDAALPYAADSLRYRLRQIDTDGTASVSDAVTIARTIMQAELLPTYPNPARGMATVRFAVPERQAVRIDLYDLLGRRVRTVVSADTEGRTEAQLDVSGLSSGTYFLRMQTEGHTETQRITVVR</sequence>
<feature type="domain" description="LamG-like jellyroll fold" evidence="11">
    <location>
        <begin position="1073"/>
        <end position="1212"/>
    </location>
</feature>
<evidence type="ECO:0000256" key="6">
    <source>
        <dbReference type="ARBA" id="ARBA00023136"/>
    </source>
</evidence>
<feature type="compositionally biased region" description="Low complexity" evidence="9">
    <location>
        <begin position="1096"/>
        <end position="1111"/>
    </location>
</feature>
<dbReference type="InterPro" id="IPR006626">
    <property type="entry name" value="PbH1"/>
</dbReference>
<organism evidence="12 13">
    <name type="scientific">Spiribacter salinus</name>
    <dbReference type="NCBI Taxonomy" id="1335746"/>
    <lineage>
        <taxon>Bacteria</taxon>
        <taxon>Pseudomonadati</taxon>
        <taxon>Pseudomonadota</taxon>
        <taxon>Gammaproteobacteria</taxon>
        <taxon>Chromatiales</taxon>
        <taxon>Ectothiorhodospiraceae</taxon>
        <taxon>Spiribacter</taxon>
    </lineage>
</organism>
<dbReference type="InterPro" id="IPR013320">
    <property type="entry name" value="ConA-like_dom_sf"/>
</dbReference>
<comment type="subcellular location">
    <subcellularLocation>
        <location evidence="1">Cell envelope</location>
    </subcellularLocation>
    <subcellularLocation>
        <location evidence="2">Cell outer membrane</location>
    </subcellularLocation>
    <subcellularLocation>
        <location evidence="3">Secreted</location>
    </subcellularLocation>
</comment>
<dbReference type="Proteomes" id="UP000315400">
    <property type="component" value="Unassembled WGS sequence"/>
</dbReference>
<proteinExistence type="predicted"/>
<evidence type="ECO:0000256" key="2">
    <source>
        <dbReference type="ARBA" id="ARBA00004442"/>
    </source>
</evidence>
<evidence type="ECO:0000256" key="1">
    <source>
        <dbReference type="ARBA" id="ARBA00004196"/>
    </source>
</evidence>
<dbReference type="SUPFAM" id="SSF49899">
    <property type="entry name" value="Concanavalin A-like lectins/glucanases"/>
    <property type="match status" value="1"/>
</dbReference>
<dbReference type="Pfam" id="PF02415">
    <property type="entry name" value="Chlam_PMP"/>
    <property type="match status" value="5"/>
</dbReference>
<dbReference type="InterPro" id="IPR012334">
    <property type="entry name" value="Pectin_lyas_fold"/>
</dbReference>
<feature type="region of interest" description="Disordered" evidence="9">
    <location>
        <begin position="1091"/>
        <end position="1114"/>
    </location>
</feature>
<dbReference type="SMART" id="SM00560">
    <property type="entry name" value="LamGL"/>
    <property type="match status" value="1"/>
</dbReference>
<evidence type="ECO:0000256" key="4">
    <source>
        <dbReference type="ARBA" id="ARBA00022525"/>
    </source>
</evidence>
<keyword evidence="10" id="KW-1133">Transmembrane helix</keyword>
<dbReference type="InterPro" id="IPR003368">
    <property type="entry name" value="POMP_repeat"/>
</dbReference>
<dbReference type="EMBL" id="VIFK01000113">
    <property type="protein sequence ID" value="TQE98927.1"/>
    <property type="molecule type" value="Genomic_DNA"/>
</dbReference>
<dbReference type="SMART" id="SM00710">
    <property type="entry name" value="PbH1"/>
    <property type="match status" value="17"/>
</dbReference>
<comment type="caution">
    <text evidence="12">The sequence shown here is derived from an EMBL/GenBank/DDBJ whole genome shotgun (WGS) entry which is preliminary data.</text>
</comment>
<evidence type="ECO:0000256" key="8">
    <source>
        <dbReference type="ARBA" id="ARBA00023237"/>
    </source>
</evidence>
<evidence type="ECO:0000256" key="10">
    <source>
        <dbReference type="SAM" id="Phobius"/>
    </source>
</evidence>
<keyword evidence="4" id="KW-0964">Secreted</keyword>
<dbReference type="InterPro" id="IPR059226">
    <property type="entry name" value="Choice_anch_Q_dom"/>
</dbReference>
<keyword evidence="7" id="KW-1015">Disulfide bond</keyword>
<keyword evidence="10" id="KW-0812">Transmembrane</keyword>
<accession>A0A540VQ86</accession>
<dbReference type="NCBIfam" id="NF041518">
    <property type="entry name" value="choice_anch_Q"/>
    <property type="match status" value="4"/>
</dbReference>
<keyword evidence="6 10" id="KW-0472">Membrane</keyword>
<reference evidence="12 13" key="1">
    <citation type="submission" date="2019-06" db="EMBL/GenBank/DDBJ databases">
        <title>Metagenome assembled Genome of Spiribacter salinus SL48-SHIP from the microbial mat of Salt Lake 48 (Novosibirsk region, Russia).</title>
        <authorList>
            <person name="Shipova A."/>
            <person name="Rozanov A.S."/>
            <person name="Bryanskaya A.V."/>
            <person name="Peltek S.E."/>
        </authorList>
    </citation>
    <scope>NUCLEOTIDE SEQUENCE [LARGE SCALE GENOMIC DNA]</scope>
    <source>
        <strain evidence="12">SL48-SHIP-2</strain>
    </source>
</reference>
<protein>
    <submittedName>
        <fullName evidence="12">T9SS type A sorting domain-containing protein</fullName>
    </submittedName>
</protein>
<feature type="transmembrane region" description="Helical" evidence="10">
    <location>
        <begin position="55"/>
        <end position="77"/>
    </location>
</feature>
<evidence type="ECO:0000313" key="12">
    <source>
        <dbReference type="EMBL" id="TQE98927.1"/>
    </source>
</evidence>
<dbReference type="Pfam" id="PF13385">
    <property type="entry name" value="Laminin_G_3"/>
    <property type="match status" value="1"/>
</dbReference>
<dbReference type="PANTHER" id="PTHR11319:SF35">
    <property type="entry name" value="OUTER MEMBRANE PROTEIN PMPC-RELATED"/>
    <property type="match status" value="1"/>
</dbReference>
<feature type="compositionally biased region" description="Low complexity" evidence="9">
    <location>
        <begin position="838"/>
        <end position="851"/>
    </location>
</feature>
<dbReference type="Gene3D" id="2.160.20.10">
    <property type="entry name" value="Single-stranded right-handed beta-helix, Pectin lyase-like"/>
    <property type="match status" value="4"/>
</dbReference>